<proteinExistence type="predicted"/>
<dbReference type="EMBL" id="JBGMDY010000004">
    <property type="protein sequence ID" value="KAL2338147.1"/>
    <property type="molecule type" value="Genomic_DNA"/>
</dbReference>
<evidence type="ECO:0000313" key="3">
    <source>
        <dbReference type="Proteomes" id="UP001603857"/>
    </source>
</evidence>
<dbReference type="AlphaFoldDB" id="A0ABD1MRJ7"/>
<organism evidence="2 3">
    <name type="scientific">Flemingia macrophylla</name>
    <dbReference type="NCBI Taxonomy" id="520843"/>
    <lineage>
        <taxon>Eukaryota</taxon>
        <taxon>Viridiplantae</taxon>
        <taxon>Streptophyta</taxon>
        <taxon>Embryophyta</taxon>
        <taxon>Tracheophyta</taxon>
        <taxon>Spermatophyta</taxon>
        <taxon>Magnoliopsida</taxon>
        <taxon>eudicotyledons</taxon>
        <taxon>Gunneridae</taxon>
        <taxon>Pentapetalae</taxon>
        <taxon>rosids</taxon>
        <taxon>fabids</taxon>
        <taxon>Fabales</taxon>
        <taxon>Fabaceae</taxon>
        <taxon>Papilionoideae</taxon>
        <taxon>50 kb inversion clade</taxon>
        <taxon>NPAAA clade</taxon>
        <taxon>indigoferoid/millettioid clade</taxon>
        <taxon>Phaseoleae</taxon>
        <taxon>Flemingia</taxon>
    </lineage>
</organism>
<protein>
    <recommendedName>
        <fullName evidence="4">Transmembrane protein</fullName>
    </recommendedName>
</protein>
<name>A0ABD1MRJ7_9FABA</name>
<dbReference type="Proteomes" id="UP001603857">
    <property type="component" value="Unassembled WGS sequence"/>
</dbReference>
<keyword evidence="1" id="KW-0812">Transmembrane</keyword>
<dbReference type="PANTHER" id="PTHR37706:SF2">
    <property type="entry name" value="TRANSMEMBRANE PROTEIN"/>
    <property type="match status" value="1"/>
</dbReference>
<comment type="caution">
    <text evidence="2">The sequence shown here is derived from an EMBL/GenBank/DDBJ whole genome shotgun (WGS) entry which is preliminary data.</text>
</comment>
<dbReference type="PANTHER" id="PTHR37706">
    <property type="entry name" value="TRANSMEMBRANE PROTEIN"/>
    <property type="match status" value="1"/>
</dbReference>
<sequence>MEHSVLVKLEMPLVSVATANSSKFLLLCTLSPSHVFPFSLHRPFQPLNFSSAALRLPRCHAANSGPPLPPSGNDSKHLKGADVSTCLSKIQDRIQIFFAVLFWMSLFFWASAWDGRNRPNKGSRFRR</sequence>
<feature type="transmembrane region" description="Helical" evidence="1">
    <location>
        <begin position="94"/>
        <end position="113"/>
    </location>
</feature>
<evidence type="ECO:0000256" key="1">
    <source>
        <dbReference type="SAM" id="Phobius"/>
    </source>
</evidence>
<keyword evidence="1" id="KW-0472">Membrane</keyword>
<evidence type="ECO:0000313" key="2">
    <source>
        <dbReference type="EMBL" id="KAL2338147.1"/>
    </source>
</evidence>
<accession>A0ABD1MRJ7</accession>
<keyword evidence="1" id="KW-1133">Transmembrane helix</keyword>
<gene>
    <name evidence="2" type="ORF">Fmac_012593</name>
</gene>
<reference evidence="2 3" key="1">
    <citation type="submission" date="2024-08" db="EMBL/GenBank/DDBJ databases">
        <title>Insights into the chromosomal genome structure of Flemingia macrophylla.</title>
        <authorList>
            <person name="Ding Y."/>
            <person name="Zhao Y."/>
            <person name="Bi W."/>
            <person name="Wu M."/>
            <person name="Zhao G."/>
            <person name="Gong Y."/>
            <person name="Li W."/>
            <person name="Zhang P."/>
        </authorList>
    </citation>
    <scope>NUCLEOTIDE SEQUENCE [LARGE SCALE GENOMIC DNA]</scope>
    <source>
        <strain evidence="2">DYQJB</strain>
        <tissue evidence="2">Leaf</tissue>
    </source>
</reference>
<keyword evidence="3" id="KW-1185">Reference proteome</keyword>
<evidence type="ECO:0008006" key="4">
    <source>
        <dbReference type="Google" id="ProtNLM"/>
    </source>
</evidence>